<comment type="caution">
    <text evidence="1">The sequence shown here is derived from an EMBL/GenBank/DDBJ whole genome shotgun (WGS) entry which is preliminary data.</text>
</comment>
<gene>
    <name evidence="1" type="ORF">PPL_06985</name>
</gene>
<keyword evidence="2" id="KW-1185">Reference proteome</keyword>
<dbReference type="RefSeq" id="XP_020432283.1">
    <property type="nucleotide sequence ID" value="XM_020577835.1"/>
</dbReference>
<dbReference type="Proteomes" id="UP000001396">
    <property type="component" value="Unassembled WGS sequence"/>
</dbReference>
<sequence>MAKSSIDIYEKLHDYENAEEMSQMLGGGGGGGANQDRVANEYEHDPAFGPLPIFFYPNQFTKYSQLLTATDPLSVALLTATLTIAVLEQPIGDSITCF</sequence>
<evidence type="ECO:0000313" key="1">
    <source>
        <dbReference type="EMBL" id="EFA80163.1"/>
    </source>
</evidence>
<organism evidence="1 2">
    <name type="scientific">Heterostelium pallidum (strain ATCC 26659 / Pp 5 / PN500)</name>
    <name type="common">Cellular slime mold</name>
    <name type="synonym">Polysphondylium pallidum</name>
    <dbReference type="NCBI Taxonomy" id="670386"/>
    <lineage>
        <taxon>Eukaryota</taxon>
        <taxon>Amoebozoa</taxon>
        <taxon>Evosea</taxon>
        <taxon>Eumycetozoa</taxon>
        <taxon>Dictyostelia</taxon>
        <taxon>Acytosteliales</taxon>
        <taxon>Acytosteliaceae</taxon>
        <taxon>Heterostelium</taxon>
    </lineage>
</organism>
<dbReference type="AlphaFoldDB" id="D3BE32"/>
<dbReference type="EMBL" id="ADBJ01000031">
    <property type="protein sequence ID" value="EFA80163.1"/>
    <property type="molecule type" value="Genomic_DNA"/>
</dbReference>
<proteinExistence type="predicted"/>
<dbReference type="InParanoid" id="D3BE32"/>
<accession>D3BE32</accession>
<protein>
    <submittedName>
        <fullName evidence="1">Uncharacterized protein</fullName>
    </submittedName>
</protein>
<evidence type="ECO:0000313" key="2">
    <source>
        <dbReference type="Proteomes" id="UP000001396"/>
    </source>
</evidence>
<name>D3BE32_HETP5</name>
<reference evidence="1 2" key="1">
    <citation type="journal article" date="2011" name="Genome Res.">
        <title>Phylogeny-wide analysis of social amoeba genomes highlights ancient origins for complex intercellular communication.</title>
        <authorList>
            <person name="Heidel A.J."/>
            <person name="Lawal H.M."/>
            <person name="Felder M."/>
            <person name="Schilde C."/>
            <person name="Helps N.R."/>
            <person name="Tunggal B."/>
            <person name="Rivero F."/>
            <person name="John U."/>
            <person name="Schleicher M."/>
            <person name="Eichinger L."/>
            <person name="Platzer M."/>
            <person name="Noegel A.A."/>
            <person name="Schaap P."/>
            <person name="Gloeckner G."/>
        </authorList>
    </citation>
    <scope>NUCLEOTIDE SEQUENCE [LARGE SCALE GENOMIC DNA]</scope>
    <source>
        <strain evidence="2">ATCC 26659 / Pp 5 / PN500</strain>
    </source>
</reference>
<dbReference type="GeneID" id="31362466"/>